<proteinExistence type="predicted"/>
<keyword evidence="2" id="KW-1185">Reference proteome</keyword>
<protein>
    <recommendedName>
        <fullName evidence="3">SynChlorMet cassette protein ScmC</fullName>
    </recommendedName>
</protein>
<accession>A0LKC6</accession>
<gene>
    <name evidence="1" type="ordered locus">Sfum_2196</name>
</gene>
<dbReference type="OrthoDB" id="4544211at2"/>
<reference evidence="1 2" key="1">
    <citation type="submission" date="2006-10" db="EMBL/GenBank/DDBJ databases">
        <title>Complete sequence of Syntrophobacter fumaroxidans MPOB.</title>
        <authorList>
            <consortium name="US DOE Joint Genome Institute"/>
            <person name="Copeland A."/>
            <person name="Lucas S."/>
            <person name="Lapidus A."/>
            <person name="Barry K."/>
            <person name="Detter J.C."/>
            <person name="Glavina del Rio T."/>
            <person name="Hammon N."/>
            <person name="Israni S."/>
            <person name="Pitluck S."/>
            <person name="Goltsman E.G."/>
            <person name="Martinez M."/>
            <person name="Schmutz J."/>
            <person name="Larimer F."/>
            <person name="Land M."/>
            <person name="Hauser L."/>
            <person name="Kyrpides N."/>
            <person name="Kim E."/>
            <person name="Boone D.R."/>
            <person name="Brockman F."/>
            <person name="Culley D."/>
            <person name="Ferry J."/>
            <person name="Gunsalus R."/>
            <person name="McInerney M.J."/>
            <person name="Morrison M."/>
            <person name="Plugge C."/>
            <person name="Rohlin L."/>
            <person name="Scholten J."/>
            <person name="Sieber J."/>
            <person name="Stams A.J.M."/>
            <person name="Worm P."/>
            <person name="Henstra A.M."/>
            <person name="Richardson P."/>
        </authorList>
    </citation>
    <scope>NUCLEOTIDE SEQUENCE [LARGE SCALE GENOMIC DNA]</scope>
    <source>
        <strain evidence="2">DSM 10017 / MPOB</strain>
    </source>
</reference>
<dbReference type="InterPro" id="IPR026343">
    <property type="entry name" value="SCM_chp_ScmC"/>
</dbReference>
<dbReference type="NCBIfam" id="TIGR04249">
    <property type="entry name" value="SCM_chp_ScmC"/>
    <property type="match status" value="1"/>
</dbReference>
<dbReference type="Gene3D" id="3.40.50.300">
    <property type="entry name" value="P-loop containing nucleotide triphosphate hydrolases"/>
    <property type="match status" value="1"/>
</dbReference>
<name>A0LKC6_SYNFM</name>
<dbReference type="STRING" id="335543.Sfum_2196"/>
<dbReference type="InParanoid" id="A0LKC6"/>
<evidence type="ECO:0008006" key="3">
    <source>
        <dbReference type="Google" id="ProtNLM"/>
    </source>
</evidence>
<dbReference type="EMBL" id="CP000478">
    <property type="protein sequence ID" value="ABK17878.1"/>
    <property type="molecule type" value="Genomic_DNA"/>
</dbReference>
<dbReference type="Proteomes" id="UP000001784">
    <property type="component" value="Chromosome"/>
</dbReference>
<dbReference type="AlphaFoldDB" id="A0LKC6"/>
<evidence type="ECO:0000313" key="2">
    <source>
        <dbReference type="Proteomes" id="UP000001784"/>
    </source>
</evidence>
<evidence type="ECO:0000313" key="1">
    <source>
        <dbReference type="EMBL" id="ABK17878.1"/>
    </source>
</evidence>
<dbReference type="SUPFAM" id="SSF53795">
    <property type="entry name" value="PEP carboxykinase-like"/>
    <property type="match status" value="1"/>
</dbReference>
<dbReference type="HOGENOM" id="CLU_066440_0_0_7"/>
<dbReference type="eggNOG" id="ENOG5033WSA">
    <property type="taxonomic scope" value="Bacteria"/>
</dbReference>
<dbReference type="KEGG" id="sfu:Sfum_2196"/>
<dbReference type="InterPro" id="IPR027417">
    <property type="entry name" value="P-loop_NTPase"/>
</dbReference>
<organism evidence="1 2">
    <name type="scientific">Syntrophobacter fumaroxidans (strain DSM 10017 / MPOB)</name>
    <dbReference type="NCBI Taxonomy" id="335543"/>
    <lineage>
        <taxon>Bacteria</taxon>
        <taxon>Pseudomonadati</taxon>
        <taxon>Thermodesulfobacteriota</taxon>
        <taxon>Syntrophobacteria</taxon>
        <taxon>Syntrophobacterales</taxon>
        <taxon>Syntrophobacteraceae</taxon>
        <taxon>Syntrophobacter</taxon>
    </lineage>
</organism>
<sequence length="357" mass="39712">MGCGGKMKRGRRFHSEEPGYGLRLGDGDAWFLTASADARDWLDRFARILGLEGGTGSEPLRIVFSRGSDPHGKGYPPVDPWDPRRRRTVRVRCADKACSEVLCEILKDTPDDVRWVSMWSALMPVYRRARERGGLPLHAALAERDGKGVLLAAPGGTGKSTACRRLPAPWIARADDETLVVRTRKGGYRAHPFPTWSDFLCGRVSPARKVERSVPVQAVFFLEQSEKDDVAPLGQAEAAVMLNGSAVEVCTKYWLGLEKEDEIAQRRAVFANACDFARRVPAYALRLSLHGRFWEEVEKALDGRLLLSDVSPPPDAGRLRMLRCVETGGRSREAESPGCNPLPKRFDLPDFPLWDSE</sequence>